<keyword evidence="4" id="KW-0812">Transmembrane</keyword>
<evidence type="ECO:0000313" key="7">
    <source>
        <dbReference type="Proteomes" id="UP001230908"/>
    </source>
</evidence>
<dbReference type="Gene3D" id="3.60.21.10">
    <property type="match status" value="1"/>
</dbReference>
<keyword evidence="2" id="KW-0378">Hydrolase</keyword>
<dbReference type="Pfam" id="PF00149">
    <property type="entry name" value="Metallophos"/>
    <property type="match status" value="1"/>
</dbReference>
<feature type="compositionally biased region" description="Polar residues" evidence="3">
    <location>
        <begin position="352"/>
        <end position="362"/>
    </location>
</feature>
<proteinExistence type="predicted"/>
<evidence type="ECO:0000256" key="1">
    <source>
        <dbReference type="ARBA" id="ARBA00022723"/>
    </source>
</evidence>
<feature type="region of interest" description="Disordered" evidence="3">
    <location>
        <begin position="342"/>
        <end position="362"/>
    </location>
</feature>
<dbReference type="CDD" id="cd00838">
    <property type="entry name" value="MPP_superfamily"/>
    <property type="match status" value="1"/>
</dbReference>
<sequence length="507" mass="53354">MGRIGSSFRGIGSIFRSRASRRAGLGLLVFAVALAGVVIGVLLGARTETDVGPFRAEMSVAPSFVGDTEVAIPPLGSLHLDSHDGPTHLNVSLGALDQGRTEALIDDPAGITRASQTAVDDVKKGLIQLGMRTVAVSVLFAMALAALVFRNVRRVAWSGALALVIVGASLGSAFATLHPDSIEEPRYEGLLVNAPAVVGDARRIADDYGKYAEQLQQLVANVSRIYTTVSTLPVYQPEEGTTRVLHVSDLHLNPSAWPLMRTIVEQFGINAVIDTGDITDWGSEPEASYVASIGLLKVPYVFIRGNHDSAATGTAVARQSNAIVLDNSITDVAGLRIAGIGDPRFTPDKETSPSGSGTSKQTVEQVIGAGERLAATIRGSKEPVDIALVHDPASAGALSGNCPLVLAGHTHQRDVRMLDQVPGQMATRLMVEGSTGGAGLRGLEHEEPLPLAMSVLYFDSETRALQAYDDIKVGGTGQSQVTLERKVIEDVHPAPAEGQRPAPTPTR</sequence>
<evidence type="ECO:0000256" key="2">
    <source>
        <dbReference type="ARBA" id="ARBA00022801"/>
    </source>
</evidence>
<dbReference type="PANTHER" id="PTHR31302">
    <property type="entry name" value="TRANSMEMBRANE PROTEIN WITH METALLOPHOSPHOESTERASE DOMAIN-RELATED"/>
    <property type="match status" value="1"/>
</dbReference>
<organism evidence="6 7">
    <name type="scientific">Phytohabitans maris</name>
    <dbReference type="NCBI Taxonomy" id="3071409"/>
    <lineage>
        <taxon>Bacteria</taxon>
        <taxon>Bacillati</taxon>
        <taxon>Actinomycetota</taxon>
        <taxon>Actinomycetes</taxon>
        <taxon>Micromonosporales</taxon>
        <taxon>Micromonosporaceae</taxon>
    </lineage>
</organism>
<dbReference type="RefSeq" id="WP_308716447.1">
    <property type="nucleotide sequence ID" value="NZ_JAVHUY010000038.1"/>
</dbReference>
<dbReference type="PANTHER" id="PTHR31302:SF31">
    <property type="entry name" value="PHOSPHODIESTERASE YAEI"/>
    <property type="match status" value="1"/>
</dbReference>
<name>A0ABU0ZQ89_9ACTN</name>
<evidence type="ECO:0000256" key="4">
    <source>
        <dbReference type="SAM" id="Phobius"/>
    </source>
</evidence>
<gene>
    <name evidence="6" type="ORF">RB614_32205</name>
</gene>
<keyword evidence="4" id="KW-0472">Membrane</keyword>
<evidence type="ECO:0000259" key="5">
    <source>
        <dbReference type="Pfam" id="PF00149"/>
    </source>
</evidence>
<evidence type="ECO:0000313" key="6">
    <source>
        <dbReference type="EMBL" id="MDQ7909195.1"/>
    </source>
</evidence>
<reference evidence="6 7" key="1">
    <citation type="submission" date="2023-08" db="EMBL/GenBank/DDBJ databases">
        <title>Phytohabitans sansha sp. nov., isolated from marine sediment.</title>
        <authorList>
            <person name="Zhao Y."/>
            <person name="Yi K."/>
        </authorList>
    </citation>
    <scope>NUCLEOTIDE SEQUENCE [LARGE SCALE GENOMIC DNA]</scope>
    <source>
        <strain evidence="6 7">ZYX-F-186</strain>
    </source>
</reference>
<keyword evidence="7" id="KW-1185">Reference proteome</keyword>
<dbReference type="InterPro" id="IPR004843">
    <property type="entry name" value="Calcineurin-like_PHP"/>
</dbReference>
<dbReference type="Proteomes" id="UP001230908">
    <property type="component" value="Unassembled WGS sequence"/>
</dbReference>
<protein>
    <submittedName>
        <fullName evidence="6">Metallophosphoesterase</fullName>
    </submittedName>
</protein>
<feature type="transmembrane region" description="Helical" evidence="4">
    <location>
        <begin position="25"/>
        <end position="45"/>
    </location>
</feature>
<feature type="transmembrane region" description="Helical" evidence="4">
    <location>
        <begin position="156"/>
        <end position="177"/>
    </location>
</feature>
<dbReference type="InterPro" id="IPR029052">
    <property type="entry name" value="Metallo-depent_PP-like"/>
</dbReference>
<comment type="caution">
    <text evidence="6">The sequence shown here is derived from an EMBL/GenBank/DDBJ whole genome shotgun (WGS) entry which is preliminary data.</text>
</comment>
<keyword evidence="4" id="KW-1133">Transmembrane helix</keyword>
<keyword evidence="1" id="KW-0479">Metal-binding</keyword>
<feature type="transmembrane region" description="Helical" evidence="4">
    <location>
        <begin position="129"/>
        <end position="149"/>
    </location>
</feature>
<feature type="domain" description="Calcineurin-like phosphoesterase" evidence="5">
    <location>
        <begin position="243"/>
        <end position="412"/>
    </location>
</feature>
<dbReference type="EMBL" id="JAVHUY010000038">
    <property type="protein sequence ID" value="MDQ7909195.1"/>
    <property type="molecule type" value="Genomic_DNA"/>
</dbReference>
<accession>A0ABU0ZQ89</accession>
<evidence type="ECO:0000256" key="3">
    <source>
        <dbReference type="SAM" id="MobiDB-lite"/>
    </source>
</evidence>
<dbReference type="InterPro" id="IPR051158">
    <property type="entry name" value="Metallophosphoesterase_sf"/>
</dbReference>
<dbReference type="SUPFAM" id="SSF56300">
    <property type="entry name" value="Metallo-dependent phosphatases"/>
    <property type="match status" value="1"/>
</dbReference>